<reference evidence="12 13" key="1">
    <citation type="submission" date="2021-03" db="EMBL/GenBank/DDBJ databases">
        <title>Genomic Encyclopedia of Type Strains, Phase IV (KMG-IV): sequencing the most valuable type-strain genomes for metagenomic binning, comparative biology and taxonomic classification.</title>
        <authorList>
            <person name="Goeker M."/>
        </authorList>
    </citation>
    <scope>NUCLEOTIDE SEQUENCE [LARGE SCALE GENOMIC DNA]</scope>
    <source>
        <strain evidence="12 13">DSM 21600</strain>
    </source>
</reference>
<keyword evidence="7" id="KW-0175">Coiled coil</keyword>
<protein>
    <submittedName>
        <fullName evidence="12">Small-conductance mechanosensitive channel</fullName>
    </submittedName>
</protein>
<dbReference type="Gene3D" id="2.30.30.60">
    <property type="match status" value="1"/>
</dbReference>
<dbReference type="SUPFAM" id="SSF50182">
    <property type="entry name" value="Sm-like ribonucleoproteins"/>
    <property type="match status" value="1"/>
</dbReference>
<feature type="region of interest" description="Disordered" evidence="8">
    <location>
        <begin position="70"/>
        <end position="101"/>
    </location>
</feature>
<dbReference type="Proteomes" id="UP000759443">
    <property type="component" value="Unassembled WGS sequence"/>
</dbReference>
<comment type="caution">
    <text evidence="12">The sequence shown here is derived from an EMBL/GenBank/DDBJ whole genome shotgun (WGS) entry which is preliminary data.</text>
</comment>
<keyword evidence="6 9" id="KW-0472">Membrane</keyword>
<dbReference type="RefSeq" id="WP_209945175.1">
    <property type="nucleotide sequence ID" value="NZ_JAGGJU010000006.1"/>
</dbReference>
<evidence type="ECO:0000259" key="11">
    <source>
        <dbReference type="Pfam" id="PF21082"/>
    </source>
</evidence>
<comment type="subcellular location">
    <subcellularLocation>
        <location evidence="1">Cell membrane</location>
        <topology evidence="1">Multi-pass membrane protein</topology>
    </subcellularLocation>
</comment>
<feature type="domain" description="Mechanosensitive ion channel MscS C-terminal" evidence="11">
    <location>
        <begin position="663"/>
        <end position="746"/>
    </location>
</feature>
<evidence type="ECO:0000256" key="4">
    <source>
        <dbReference type="ARBA" id="ARBA00022692"/>
    </source>
</evidence>
<dbReference type="InterPro" id="IPR023408">
    <property type="entry name" value="MscS_beta-dom_sf"/>
</dbReference>
<evidence type="ECO:0000256" key="7">
    <source>
        <dbReference type="SAM" id="Coils"/>
    </source>
</evidence>
<dbReference type="PROSITE" id="PS01246">
    <property type="entry name" value="UPF0003"/>
    <property type="match status" value="1"/>
</dbReference>
<feature type="transmembrane region" description="Helical" evidence="9">
    <location>
        <begin position="544"/>
        <end position="565"/>
    </location>
</feature>
<dbReference type="InterPro" id="IPR011066">
    <property type="entry name" value="MscS_channel_C_sf"/>
</dbReference>
<feature type="compositionally biased region" description="Acidic residues" evidence="8">
    <location>
        <begin position="798"/>
        <end position="815"/>
    </location>
</feature>
<evidence type="ECO:0000256" key="3">
    <source>
        <dbReference type="ARBA" id="ARBA00022475"/>
    </source>
</evidence>
<organism evidence="12 13">
    <name type="scientific">Rhizobium halophytocola</name>
    <dbReference type="NCBI Taxonomy" id="735519"/>
    <lineage>
        <taxon>Bacteria</taxon>
        <taxon>Pseudomonadati</taxon>
        <taxon>Pseudomonadota</taxon>
        <taxon>Alphaproteobacteria</taxon>
        <taxon>Hyphomicrobiales</taxon>
        <taxon>Rhizobiaceae</taxon>
        <taxon>Rhizobium/Agrobacterium group</taxon>
        <taxon>Rhizobium</taxon>
    </lineage>
</organism>
<dbReference type="Gene3D" id="3.30.70.100">
    <property type="match status" value="1"/>
</dbReference>
<dbReference type="Pfam" id="PF21082">
    <property type="entry name" value="MS_channel_3rd"/>
    <property type="match status" value="1"/>
</dbReference>
<feature type="compositionally biased region" description="Basic and acidic residues" evidence="8">
    <location>
        <begin position="70"/>
        <end position="81"/>
    </location>
</feature>
<proteinExistence type="inferred from homology"/>
<evidence type="ECO:0000256" key="5">
    <source>
        <dbReference type="ARBA" id="ARBA00022989"/>
    </source>
</evidence>
<evidence type="ECO:0000256" key="2">
    <source>
        <dbReference type="ARBA" id="ARBA00008017"/>
    </source>
</evidence>
<feature type="compositionally biased region" description="Basic and acidic residues" evidence="8">
    <location>
        <begin position="89"/>
        <end position="100"/>
    </location>
</feature>
<dbReference type="InterPro" id="IPR052702">
    <property type="entry name" value="MscS-like_channel"/>
</dbReference>
<evidence type="ECO:0000256" key="9">
    <source>
        <dbReference type="SAM" id="Phobius"/>
    </source>
</evidence>
<dbReference type="InterPro" id="IPR049278">
    <property type="entry name" value="MS_channel_C"/>
</dbReference>
<feature type="region of interest" description="Disordered" evidence="8">
    <location>
        <begin position="772"/>
        <end position="815"/>
    </location>
</feature>
<accession>A0ABS4DZ13</accession>
<evidence type="ECO:0000256" key="8">
    <source>
        <dbReference type="SAM" id="MobiDB-lite"/>
    </source>
</evidence>
<keyword evidence="4 9" id="KW-0812">Transmembrane</keyword>
<feature type="transmembrane region" description="Helical" evidence="9">
    <location>
        <begin position="399"/>
        <end position="418"/>
    </location>
</feature>
<feature type="transmembrane region" description="Helical" evidence="9">
    <location>
        <begin position="222"/>
        <end position="245"/>
    </location>
</feature>
<gene>
    <name evidence="12" type="ORF">J2Z17_002373</name>
</gene>
<dbReference type="SUPFAM" id="SSF82861">
    <property type="entry name" value="Mechanosensitive channel protein MscS (YggB), transmembrane region"/>
    <property type="match status" value="1"/>
</dbReference>
<dbReference type="InterPro" id="IPR010920">
    <property type="entry name" value="LSM_dom_sf"/>
</dbReference>
<sequence length="815" mass="88118">MTQNNVLSQASSQLEKDKAQLAALRKQIDTDEEDDATLTSIKAKVDDTVQDLQQITADLKPRLDQVSKRLGELGEPPKDGEPAEAPEVAQERSKLNDEKAQLNAVSGQAQDLATQGTDLSNSIMAVRRQLFTARLLEHTDISTNFANQALSSVSSDFVRGEKLISDWAKGVWVSKKVPLFIALMLSLATALLLHFAEYWLFGSVLRRAPRKDDPSYLSRISIAFWSTIMPTLALGAFLVASYFFLKTFGVLTAQIAPIAASCFSFVGLVVFIWLLSSAVLAPNRPHWRLVRLSNRGAKNVRISIMLMVVLIGLDFVVAALTEALSSPLVLTVMKSFLSSVLVGLIMFFTSFMKPVLPADGDPEAKGVAWPRTLAILMRVIGAILVLTAAIGYVGLARFLAGQIIATGGVLTTMYIGFLSGRAISAADRFGETLVGKALQRRFSLSDVALDQTGIAVGLLIYVFVVFIGLPLILLSWGFRREDLQSLIYRIFTEISIGSIHISLVGILTGVLLFALGLLATRWLQNWLDGNVMARSQVDTGVRNSVRTVAGYIGTAIAGLIGISAAGIDLSSLALVAGALSLGIGFGLQNIVQNFVSGLILLAERPFKVGDWVATGATEGFVRRISVRATEIETFQRQSIIVPNSELINASVGNWTHRNRLARIDVPIGVSYDADPNEVIRILGEVGREQEGVLSNPEPFVIFLGFGDSSLDFQLCVFVPDILDSLGVKNGVRVAIFQRFKAEGISIPFPQRDVNFFVQGQRAADADTAAATAAAMQQAPRRSSATPEQRGLFETGALPDEDDGIDGDMNGDSEKS</sequence>
<dbReference type="PANTHER" id="PTHR30347">
    <property type="entry name" value="POTASSIUM CHANNEL RELATED"/>
    <property type="match status" value="1"/>
</dbReference>
<evidence type="ECO:0000256" key="1">
    <source>
        <dbReference type="ARBA" id="ARBA00004651"/>
    </source>
</evidence>
<dbReference type="PANTHER" id="PTHR30347:SF1">
    <property type="entry name" value="MECHANOSENSITIVE CHANNEL MSCK"/>
    <property type="match status" value="1"/>
</dbReference>
<comment type="similarity">
    <text evidence="2">Belongs to the MscS (TC 1.A.23) family.</text>
</comment>
<feature type="transmembrane region" description="Helical" evidence="9">
    <location>
        <begin position="179"/>
        <end position="201"/>
    </location>
</feature>
<dbReference type="Gene3D" id="1.10.287.1260">
    <property type="match status" value="1"/>
</dbReference>
<dbReference type="InterPro" id="IPR006686">
    <property type="entry name" value="MscS_channel_CS"/>
</dbReference>
<feature type="transmembrane region" description="Helical" evidence="9">
    <location>
        <begin position="302"/>
        <end position="320"/>
    </location>
</feature>
<feature type="transmembrane region" description="Helical" evidence="9">
    <location>
        <begin position="257"/>
        <end position="281"/>
    </location>
</feature>
<dbReference type="SUPFAM" id="SSF82689">
    <property type="entry name" value="Mechanosensitive channel protein MscS (YggB), C-terminal domain"/>
    <property type="match status" value="1"/>
</dbReference>
<name>A0ABS4DZ13_9HYPH</name>
<keyword evidence="13" id="KW-1185">Reference proteome</keyword>
<feature type="transmembrane region" description="Helical" evidence="9">
    <location>
        <begin position="332"/>
        <end position="352"/>
    </location>
</feature>
<evidence type="ECO:0000259" key="10">
    <source>
        <dbReference type="Pfam" id="PF00924"/>
    </source>
</evidence>
<evidence type="ECO:0000313" key="13">
    <source>
        <dbReference type="Proteomes" id="UP000759443"/>
    </source>
</evidence>
<feature type="transmembrane region" description="Helical" evidence="9">
    <location>
        <begin position="373"/>
        <end position="393"/>
    </location>
</feature>
<feature type="coiled-coil region" evidence="7">
    <location>
        <begin position="7"/>
        <end position="34"/>
    </location>
</feature>
<dbReference type="Pfam" id="PF00924">
    <property type="entry name" value="MS_channel_2nd"/>
    <property type="match status" value="1"/>
</dbReference>
<evidence type="ECO:0000313" key="12">
    <source>
        <dbReference type="EMBL" id="MBP1850930.1"/>
    </source>
</evidence>
<feature type="domain" description="Mechanosensitive ion channel MscS" evidence="10">
    <location>
        <begin position="589"/>
        <end position="656"/>
    </location>
</feature>
<dbReference type="InterPro" id="IPR011014">
    <property type="entry name" value="MscS_channel_TM-2"/>
</dbReference>
<keyword evidence="5 9" id="KW-1133">Transmembrane helix</keyword>
<feature type="transmembrane region" description="Helical" evidence="9">
    <location>
        <begin position="571"/>
        <end position="591"/>
    </location>
</feature>
<dbReference type="EMBL" id="JAGGJU010000006">
    <property type="protein sequence ID" value="MBP1850930.1"/>
    <property type="molecule type" value="Genomic_DNA"/>
</dbReference>
<dbReference type="InterPro" id="IPR006685">
    <property type="entry name" value="MscS_channel_2nd"/>
</dbReference>
<feature type="transmembrane region" description="Helical" evidence="9">
    <location>
        <begin position="458"/>
        <end position="478"/>
    </location>
</feature>
<keyword evidence="3" id="KW-1003">Cell membrane</keyword>
<evidence type="ECO:0000256" key="6">
    <source>
        <dbReference type="ARBA" id="ARBA00023136"/>
    </source>
</evidence>
<feature type="transmembrane region" description="Helical" evidence="9">
    <location>
        <begin position="498"/>
        <end position="523"/>
    </location>
</feature>